<proteinExistence type="predicted"/>
<dbReference type="AlphaFoldDB" id="A0AAU8J8B6"/>
<organism evidence="1">
    <name type="scientific">Planktothricoides raciborskii GIHE-MW2</name>
    <dbReference type="NCBI Taxonomy" id="2792601"/>
    <lineage>
        <taxon>Bacteria</taxon>
        <taxon>Bacillati</taxon>
        <taxon>Cyanobacteriota</taxon>
        <taxon>Cyanophyceae</taxon>
        <taxon>Oscillatoriophycideae</taxon>
        <taxon>Oscillatoriales</taxon>
        <taxon>Oscillatoriaceae</taxon>
        <taxon>Planktothricoides</taxon>
    </lineage>
</organism>
<name>A0AAU8J8B6_9CYAN</name>
<dbReference type="RefSeq" id="WP_354634752.1">
    <property type="nucleotide sequence ID" value="NZ_CP159837.1"/>
</dbReference>
<protein>
    <submittedName>
        <fullName evidence="1">Uncharacterized protein</fullName>
    </submittedName>
</protein>
<dbReference type="EMBL" id="CP159837">
    <property type="protein sequence ID" value="XCM35018.1"/>
    <property type="molecule type" value="Genomic_DNA"/>
</dbReference>
<evidence type="ECO:0000313" key="1">
    <source>
        <dbReference type="EMBL" id="XCM35018.1"/>
    </source>
</evidence>
<sequence length="94" mass="10245">MSDRPLKKPQKPGFFSDSTVGANALVAPTYSQLGSRFLLLGEMSDRPLKKPQKPGFFSDSTVGANALVAPTYSPQKPGFFAWGLRNRVSFLVPQ</sequence>
<accession>A0AAU8J8B6</accession>
<gene>
    <name evidence="1" type="ORF">ABWT76_003669</name>
</gene>
<reference evidence="1" key="1">
    <citation type="submission" date="2024-07" db="EMBL/GenBank/DDBJ databases">
        <authorList>
            <person name="Kim Y.J."/>
            <person name="Jeong J.Y."/>
        </authorList>
    </citation>
    <scope>NUCLEOTIDE SEQUENCE</scope>
    <source>
        <strain evidence="1">GIHE-MW2</strain>
    </source>
</reference>